<accession>A0A4Y2NRX1</accession>
<evidence type="ECO:0000256" key="1">
    <source>
        <dbReference type="SAM" id="MobiDB-lite"/>
    </source>
</evidence>
<gene>
    <name evidence="2" type="ORF">AVEN_8844_1</name>
</gene>
<proteinExistence type="predicted"/>
<evidence type="ECO:0000313" key="2">
    <source>
        <dbReference type="EMBL" id="GBN41439.1"/>
    </source>
</evidence>
<keyword evidence="3" id="KW-1185">Reference proteome</keyword>
<name>A0A4Y2NRX1_ARAVE</name>
<dbReference type="EMBL" id="BGPR01129173">
    <property type="protein sequence ID" value="GBN41439.1"/>
    <property type="molecule type" value="Genomic_DNA"/>
</dbReference>
<dbReference type="Proteomes" id="UP000499080">
    <property type="component" value="Unassembled WGS sequence"/>
</dbReference>
<sequence length="90" mass="10335">MERHAVIASRHVLNAHMHGSSTPRGEINAKKLVMLFAASKMATEVNSGRACPIDARSWQRQNMSATQQRTESREMKINETKRRNNQRIYI</sequence>
<organism evidence="2 3">
    <name type="scientific">Araneus ventricosus</name>
    <name type="common">Orbweaver spider</name>
    <name type="synonym">Epeira ventricosa</name>
    <dbReference type="NCBI Taxonomy" id="182803"/>
    <lineage>
        <taxon>Eukaryota</taxon>
        <taxon>Metazoa</taxon>
        <taxon>Ecdysozoa</taxon>
        <taxon>Arthropoda</taxon>
        <taxon>Chelicerata</taxon>
        <taxon>Arachnida</taxon>
        <taxon>Araneae</taxon>
        <taxon>Araneomorphae</taxon>
        <taxon>Entelegynae</taxon>
        <taxon>Araneoidea</taxon>
        <taxon>Araneidae</taxon>
        <taxon>Araneus</taxon>
    </lineage>
</organism>
<comment type="caution">
    <text evidence="2">The sequence shown here is derived from an EMBL/GenBank/DDBJ whole genome shotgun (WGS) entry which is preliminary data.</text>
</comment>
<protein>
    <submittedName>
        <fullName evidence="2">Uncharacterized protein</fullName>
    </submittedName>
</protein>
<feature type="compositionally biased region" description="Basic and acidic residues" evidence="1">
    <location>
        <begin position="70"/>
        <end position="82"/>
    </location>
</feature>
<evidence type="ECO:0000313" key="3">
    <source>
        <dbReference type="Proteomes" id="UP000499080"/>
    </source>
</evidence>
<dbReference type="AlphaFoldDB" id="A0A4Y2NRX1"/>
<feature type="compositionally biased region" description="Polar residues" evidence="1">
    <location>
        <begin position="59"/>
        <end position="69"/>
    </location>
</feature>
<feature type="region of interest" description="Disordered" evidence="1">
    <location>
        <begin position="59"/>
        <end position="90"/>
    </location>
</feature>
<reference evidence="2 3" key="1">
    <citation type="journal article" date="2019" name="Sci. Rep.">
        <title>Orb-weaving spider Araneus ventricosus genome elucidates the spidroin gene catalogue.</title>
        <authorList>
            <person name="Kono N."/>
            <person name="Nakamura H."/>
            <person name="Ohtoshi R."/>
            <person name="Moran D.A.P."/>
            <person name="Shinohara A."/>
            <person name="Yoshida Y."/>
            <person name="Fujiwara M."/>
            <person name="Mori M."/>
            <person name="Tomita M."/>
            <person name="Arakawa K."/>
        </authorList>
    </citation>
    <scope>NUCLEOTIDE SEQUENCE [LARGE SCALE GENOMIC DNA]</scope>
</reference>